<feature type="disulfide bond" evidence="13">
    <location>
        <begin position="871"/>
        <end position="880"/>
    </location>
</feature>
<dbReference type="PANTHER" id="PTHR12916:SF12">
    <property type="entry name" value="DELTA-LIKE PROTEIN"/>
    <property type="match status" value="1"/>
</dbReference>
<keyword evidence="6 15" id="KW-0677">Repeat</keyword>
<evidence type="ECO:0000259" key="17">
    <source>
        <dbReference type="PROSITE" id="PS51051"/>
    </source>
</evidence>
<keyword evidence="9 15" id="KW-1133">Transmembrane helix</keyword>
<feature type="disulfide bond" evidence="14">
    <location>
        <begin position="703"/>
        <end position="712"/>
    </location>
</feature>
<dbReference type="InterPro" id="IPR001774">
    <property type="entry name" value="DSL"/>
</dbReference>
<evidence type="ECO:0000256" key="14">
    <source>
        <dbReference type="PROSITE-ProRule" id="PRU00377"/>
    </source>
</evidence>
<evidence type="ECO:0000256" key="1">
    <source>
        <dbReference type="ARBA" id="ARBA00004479"/>
    </source>
</evidence>
<dbReference type="FunFam" id="2.10.25.10:FF:000018">
    <property type="entry name" value="Delta-like 1"/>
    <property type="match status" value="1"/>
</dbReference>
<comment type="function">
    <text evidence="15">Putative Notch ligand involved in the mediation of Notch signaling.</text>
</comment>
<feature type="domain" description="DSL" evidence="17">
    <location>
        <begin position="701"/>
        <end position="745"/>
    </location>
</feature>
<evidence type="ECO:0000256" key="12">
    <source>
        <dbReference type="ARBA" id="ARBA00023180"/>
    </source>
</evidence>
<evidence type="ECO:0000256" key="10">
    <source>
        <dbReference type="ARBA" id="ARBA00023136"/>
    </source>
</evidence>
<keyword evidence="8" id="KW-0914">Notch signaling pathway</keyword>
<dbReference type="InterPro" id="IPR000152">
    <property type="entry name" value="EGF-type_Asp/Asn_hydroxyl_site"/>
</dbReference>
<dbReference type="FunFam" id="2.10.25.10:FF:000146">
    <property type="entry name" value="Putative neurogenic locus notch"/>
    <property type="match status" value="1"/>
</dbReference>
<dbReference type="PROSITE" id="PS01186">
    <property type="entry name" value="EGF_2"/>
    <property type="match status" value="6"/>
</dbReference>
<evidence type="ECO:0000256" key="11">
    <source>
        <dbReference type="ARBA" id="ARBA00023157"/>
    </source>
</evidence>
<evidence type="ECO:0000256" key="9">
    <source>
        <dbReference type="ARBA" id="ARBA00022989"/>
    </source>
</evidence>
<feature type="disulfide bond" evidence="13">
    <location>
        <begin position="1055"/>
        <end position="1064"/>
    </location>
</feature>
<evidence type="ECO:0000256" key="3">
    <source>
        <dbReference type="ARBA" id="ARBA00022536"/>
    </source>
</evidence>
<feature type="domain" description="EGF-like" evidence="16">
    <location>
        <begin position="1067"/>
        <end position="1103"/>
    </location>
</feature>
<dbReference type="EMBL" id="JAAWVO010043183">
    <property type="protein sequence ID" value="MBN3319066.1"/>
    <property type="molecule type" value="Genomic_DNA"/>
</dbReference>
<evidence type="ECO:0000256" key="5">
    <source>
        <dbReference type="ARBA" id="ARBA00022729"/>
    </source>
</evidence>
<dbReference type="InterPro" id="IPR009030">
    <property type="entry name" value="Growth_fac_rcpt_cys_sf"/>
</dbReference>
<keyword evidence="19" id="KW-1185">Reference proteome</keyword>
<keyword evidence="3 13" id="KW-0245">EGF-like domain</keyword>
<dbReference type="Gene3D" id="2.10.25.140">
    <property type="match status" value="1"/>
</dbReference>
<dbReference type="GO" id="GO:0005112">
    <property type="term" value="F:Notch binding"/>
    <property type="evidence" value="ECO:0007669"/>
    <property type="project" value="TreeGrafter"/>
</dbReference>
<comment type="caution">
    <text evidence="13">Lacks conserved residue(s) required for the propagation of feature annotation.</text>
</comment>
<comment type="subcellular location">
    <subcellularLocation>
        <location evidence="1 15">Membrane</location>
        <topology evidence="1 15">Single-pass type I membrane protein</topology>
    </subcellularLocation>
</comment>
<dbReference type="GO" id="GO:0048513">
    <property type="term" value="P:animal organ development"/>
    <property type="evidence" value="ECO:0007669"/>
    <property type="project" value="UniProtKB-ARBA"/>
</dbReference>
<dbReference type="PROSITE" id="PS00010">
    <property type="entry name" value="ASX_HYDROXYL"/>
    <property type="match status" value="1"/>
</dbReference>
<dbReference type="Proteomes" id="UP000736164">
    <property type="component" value="Unassembled WGS sequence"/>
</dbReference>
<sequence length="1290" mass="139138">MPLRWLDLDLPLASALEREEIPLSPLVPRSALAQDMSGQGYKREHEKEVAHAPQGPSEGFLLLAAAHIRSGDFLLSPSRHGHRVTGRSLSLRKGSAVPALILLTSREEGYVAPVQKNFRALTGLAPLREAKSQAWKLSTGEGFLLLAAAHIRSGDFLLSPSRHGHRVTGRSLSLRKGSAVPALVLLTSREEGYVAPVQKNFRALTGLAPLREAKSQAWKLSTGTGGLGVPGSRVGNKRLFIGLSDSWENASDVANVPVALCFLSREALGSGTYCEGGITGAVDLLQCASGDTFISLSAWPAIPALSLCPCVPVSLWLRHTPFLLPLASIATPAALNGVYGGIATGSKAVGFQNNPKGSFKMLVLKALATSHTPQTGHNLHPGRKTPGETRRRLLTSSAVQLQSGSPGQVCEARFMTTVLLLLAELWHGTLFGLGHSLIQGYSACCHSRPLQSLKYNPASQCPVQQRVTCVCPLSTPQCQVSAGISIRLLAFSASAGSVYSFLSPEGHHVVLTEGTPPVSLWDVAVPNPHVLKQQGHRRVPAACLLDRKWLPGKREAPASALELRKSFSLVLEVLDHDNDTVEPVFACAGPGLTWASGSYSDLPDMWVLGRQGCLSQYCSSNLRCVGNRGCLGCRSFLFSRICADCSVEKRCYTTPPAGGPEFRGHEELIDRVLLSSMLNPSEQWQSFWHHGRVSLEYKLRFLCDANYYGPFCNKFCRARDDFFGHFTCDATGSKVCMEGWMGPECRQAVCRQGCHLAHGYCSTPGECKCHYGWEGPLCDRCVTFPGCVHGSCSEPWMCVCDTNWGGLLCDKVEPAAGPRTLGAHRGAATELGGAQCHWAEWHHLNYCGTHQPCQNGGTCANTEPNEYQCICRDGFRGKNCEIVEHSCLSNPCANGGTCVEEAEGFYCVCPEGWTGPSCTTGSECTMTPDNPTVHSPVYTVTRAEWALAVAGRRQPHLVRNENWPRQTGSQLELADLCCLHPAQPRRAARAGGRGVSELVLRPDIPPARSRLPFSTVYLTTRLGPSAALSVNECQPNPCSQGGTCRQLQHGFECLCPPQWTGRTCQLDTNECDRGVCVNAVACHNLIGGYFCDCQPGWTGQDCDITNHTCQGKCQNGGVCEESLTGYRCQCPPGFAGPYCQSRASHCDSAPCLNGGHCAEEEETLQCHCPLGYSGKHCEVVLDLCNPNPCQQGVPCQSTEGGYLCACPQGYEGKECLSQKDTCHEPHCQGEPSGSTATHTGTVPQPHLQTPHFFTDCNPVPSCDCRGMCRSFVCISCSICESAFVLVACVF</sequence>
<dbReference type="PANTHER" id="PTHR12916">
    <property type="entry name" value="CYTOCHROME C OXIDASE POLYPEPTIDE VIC-2"/>
    <property type="match status" value="1"/>
</dbReference>
<protein>
    <recommendedName>
        <fullName evidence="15">Delta-like protein</fullName>
    </recommendedName>
</protein>
<feature type="disulfide bond" evidence="14">
    <location>
        <begin position="736"/>
        <end position="745"/>
    </location>
</feature>
<keyword evidence="4 15" id="KW-0812">Transmembrane</keyword>
<dbReference type="InterPro" id="IPR018097">
    <property type="entry name" value="EGF_Ca-bd_CS"/>
</dbReference>
<feature type="disulfide bond" evidence="13">
    <location>
        <begin position="1130"/>
        <end position="1139"/>
    </location>
</feature>
<feature type="non-terminal residue" evidence="18">
    <location>
        <position position="1"/>
    </location>
</feature>
<proteinExistence type="predicted"/>
<feature type="domain" description="EGF-like" evidence="16">
    <location>
        <begin position="1180"/>
        <end position="1216"/>
    </location>
</feature>
<dbReference type="SMART" id="SM00181">
    <property type="entry name" value="EGF"/>
    <property type="match status" value="9"/>
</dbReference>
<dbReference type="PROSITE" id="PS01187">
    <property type="entry name" value="EGF_CA"/>
    <property type="match status" value="1"/>
</dbReference>
<dbReference type="GO" id="GO:0005509">
    <property type="term" value="F:calcium ion binding"/>
    <property type="evidence" value="ECO:0007669"/>
    <property type="project" value="InterPro"/>
</dbReference>
<evidence type="ECO:0000256" key="4">
    <source>
        <dbReference type="ARBA" id="ARBA00022692"/>
    </source>
</evidence>
<dbReference type="InterPro" id="IPR000742">
    <property type="entry name" value="EGF"/>
</dbReference>
<organism evidence="18 19">
    <name type="scientific">Atractosteus spatula</name>
    <name type="common">Alligator gar</name>
    <name type="synonym">Lepisosteus spatula</name>
    <dbReference type="NCBI Taxonomy" id="7917"/>
    <lineage>
        <taxon>Eukaryota</taxon>
        <taxon>Metazoa</taxon>
        <taxon>Chordata</taxon>
        <taxon>Craniata</taxon>
        <taxon>Vertebrata</taxon>
        <taxon>Euteleostomi</taxon>
        <taxon>Actinopterygii</taxon>
        <taxon>Neopterygii</taxon>
        <taxon>Holostei</taxon>
        <taxon>Semionotiformes</taxon>
        <taxon>Lepisosteidae</taxon>
        <taxon>Atractosteus</taxon>
    </lineage>
</organism>
<dbReference type="PROSITE" id="PS00022">
    <property type="entry name" value="EGF_1"/>
    <property type="match status" value="8"/>
</dbReference>
<feature type="disulfide bond" evidence="13">
    <location>
        <begin position="1168"/>
        <end position="1177"/>
    </location>
</feature>
<dbReference type="SMART" id="SM00051">
    <property type="entry name" value="DSL"/>
    <property type="match status" value="1"/>
</dbReference>
<keyword evidence="10 15" id="KW-0472">Membrane</keyword>
<feature type="disulfide bond" evidence="13">
    <location>
        <begin position="1093"/>
        <end position="1102"/>
    </location>
</feature>
<dbReference type="InterPro" id="IPR013032">
    <property type="entry name" value="EGF-like_CS"/>
</dbReference>
<feature type="domain" description="EGF-like" evidence="16">
    <location>
        <begin position="1029"/>
        <end position="1065"/>
    </location>
</feature>
<dbReference type="SUPFAM" id="SSF57184">
    <property type="entry name" value="Growth factor receptor domain"/>
    <property type="match status" value="1"/>
</dbReference>
<dbReference type="FunFam" id="2.10.25.10:FF:000007">
    <property type="entry name" value="Delta-like protein"/>
    <property type="match status" value="2"/>
</dbReference>
<name>A0A8J7NWL9_ATRSP</name>
<dbReference type="Pfam" id="PF21700">
    <property type="entry name" value="EGF_DL_JAG"/>
    <property type="match status" value="1"/>
</dbReference>
<feature type="domain" description="EGF-like" evidence="16">
    <location>
        <begin position="1142"/>
        <end position="1178"/>
    </location>
</feature>
<evidence type="ECO:0000313" key="19">
    <source>
        <dbReference type="Proteomes" id="UP000736164"/>
    </source>
</evidence>
<dbReference type="CDD" id="cd00054">
    <property type="entry name" value="EGF_CA"/>
    <property type="match status" value="7"/>
</dbReference>
<dbReference type="GO" id="GO:0007417">
    <property type="term" value="P:central nervous system development"/>
    <property type="evidence" value="ECO:0007669"/>
    <property type="project" value="UniProtKB-ARBA"/>
</dbReference>
<evidence type="ECO:0000256" key="13">
    <source>
        <dbReference type="PROSITE-ProRule" id="PRU00076"/>
    </source>
</evidence>
<dbReference type="FunFam" id="2.10.25.140:FF:000001">
    <property type="entry name" value="Delta-like protein"/>
    <property type="match status" value="1"/>
</dbReference>
<dbReference type="GO" id="GO:0007219">
    <property type="term" value="P:Notch signaling pathway"/>
    <property type="evidence" value="ECO:0007669"/>
    <property type="project" value="UniProtKB-KW"/>
</dbReference>
<dbReference type="Pfam" id="PF01414">
    <property type="entry name" value="DSL"/>
    <property type="match status" value="1"/>
</dbReference>
<keyword evidence="11 13" id="KW-1015">Disulfide bond</keyword>
<accession>A0A8J7NWL9</accession>
<keyword evidence="7" id="KW-0106">Calcium</keyword>
<dbReference type="InterPro" id="IPR001881">
    <property type="entry name" value="EGF-like_Ca-bd_dom"/>
</dbReference>
<feature type="domain" description="EGF-like" evidence="16">
    <location>
        <begin position="883"/>
        <end position="919"/>
    </location>
</feature>
<feature type="disulfide bond" evidence="13">
    <location>
        <begin position="1109"/>
        <end position="1119"/>
    </location>
</feature>
<dbReference type="SMART" id="SM00179">
    <property type="entry name" value="EGF_CA"/>
    <property type="match status" value="7"/>
</dbReference>
<feature type="non-terminal residue" evidence="18">
    <location>
        <position position="1290"/>
    </location>
</feature>
<dbReference type="FunFam" id="2.10.25.10:FF:000294">
    <property type="entry name" value="Delta-like protein"/>
    <property type="match status" value="1"/>
</dbReference>
<keyword evidence="12" id="KW-0325">Glycoprotein</keyword>
<feature type="domain" description="EGF-like" evidence="16">
    <location>
        <begin position="843"/>
        <end position="881"/>
    </location>
</feature>
<keyword evidence="5 15" id="KW-0732">Signal</keyword>
<evidence type="ECO:0000256" key="8">
    <source>
        <dbReference type="ARBA" id="ARBA00022976"/>
    </source>
</evidence>
<gene>
    <name evidence="18" type="primary">Jag1</name>
    <name evidence="18" type="ORF">GTO95_0009090</name>
</gene>
<keyword evidence="2 15" id="KW-0217">Developmental protein</keyword>
<evidence type="ECO:0000256" key="15">
    <source>
        <dbReference type="RuleBase" id="RU280815"/>
    </source>
</evidence>
<dbReference type="PROSITE" id="PS50026">
    <property type="entry name" value="EGF_3"/>
    <property type="match status" value="7"/>
</dbReference>
<dbReference type="Pfam" id="PF12661">
    <property type="entry name" value="hEGF"/>
    <property type="match status" value="2"/>
</dbReference>
<evidence type="ECO:0000313" key="18">
    <source>
        <dbReference type="EMBL" id="MBN3319066.1"/>
    </source>
</evidence>
<evidence type="ECO:0000256" key="6">
    <source>
        <dbReference type="ARBA" id="ARBA00022737"/>
    </source>
</evidence>
<dbReference type="Gene3D" id="2.10.25.10">
    <property type="entry name" value="Laminin"/>
    <property type="match status" value="8"/>
</dbReference>
<feature type="disulfide bond" evidence="13">
    <location>
        <begin position="1206"/>
        <end position="1215"/>
    </location>
</feature>
<evidence type="ECO:0000256" key="2">
    <source>
        <dbReference type="ARBA" id="ARBA00022473"/>
    </source>
</evidence>
<reference evidence="18" key="1">
    <citation type="journal article" date="2021" name="Cell">
        <title>Tracing the genetic footprints of vertebrate landing in non-teleost ray-finned fishes.</title>
        <authorList>
            <person name="Bi X."/>
            <person name="Wang K."/>
            <person name="Yang L."/>
            <person name="Pan H."/>
            <person name="Jiang H."/>
            <person name="Wei Q."/>
            <person name="Fang M."/>
            <person name="Yu H."/>
            <person name="Zhu C."/>
            <person name="Cai Y."/>
            <person name="He Y."/>
            <person name="Gan X."/>
            <person name="Zeng H."/>
            <person name="Yu D."/>
            <person name="Zhu Y."/>
            <person name="Jiang H."/>
            <person name="Qiu Q."/>
            <person name="Yang H."/>
            <person name="Zhang Y.E."/>
            <person name="Wang W."/>
            <person name="Zhu M."/>
            <person name="He S."/>
            <person name="Zhang G."/>
        </authorList>
    </citation>
    <scope>NUCLEOTIDE SEQUENCE</scope>
    <source>
        <strain evidence="18">Allg_001</strain>
    </source>
</reference>
<dbReference type="FunFam" id="2.10.25.10:FF:000012">
    <property type="entry name" value="Delta-like protein"/>
    <property type="match status" value="1"/>
</dbReference>
<evidence type="ECO:0000259" key="16">
    <source>
        <dbReference type="PROSITE" id="PS50026"/>
    </source>
</evidence>
<dbReference type="Pfam" id="PF00008">
    <property type="entry name" value="EGF"/>
    <property type="match status" value="5"/>
</dbReference>
<feature type="domain" description="EGF-like" evidence="16">
    <location>
        <begin position="1105"/>
        <end position="1140"/>
    </location>
</feature>
<evidence type="ECO:0000256" key="7">
    <source>
        <dbReference type="ARBA" id="ARBA00022837"/>
    </source>
</evidence>
<comment type="caution">
    <text evidence="18">The sequence shown here is derived from an EMBL/GenBank/DDBJ whole genome shotgun (WGS) entry which is preliminary data.</text>
</comment>
<dbReference type="PROSITE" id="PS51051">
    <property type="entry name" value="DSL"/>
    <property type="match status" value="1"/>
</dbReference>
<feature type="disulfide bond" evidence="13">
    <location>
        <begin position="909"/>
        <end position="918"/>
    </location>
</feature>
<dbReference type="GO" id="GO:0016020">
    <property type="term" value="C:membrane"/>
    <property type="evidence" value="ECO:0007669"/>
    <property type="project" value="UniProtKB-SubCell"/>
</dbReference>
<feature type="disulfide bond" evidence="14">
    <location>
        <begin position="716"/>
        <end position="728"/>
    </location>
</feature>
<dbReference type="SUPFAM" id="SSF57196">
    <property type="entry name" value="EGF/Laminin"/>
    <property type="match status" value="3"/>
</dbReference>